<dbReference type="AlphaFoldDB" id="A0AAD6UI95"/>
<protein>
    <submittedName>
        <fullName evidence="1">Uncharacterized protein</fullName>
    </submittedName>
</protein>
<reference evidence="1" key="1">
    <citation type="submission" date="2023-03" db="EMBL/GenBank/DDBJ databases">
        <title>Massive genome expansion in bonnet fungi (Mycena s.s.) driven by repeated elements and novel gene families across ecological guilds.</title>
        <authorList>
            <consortium name="Lawrence Berkeley National Laboratory"/>
            <person name="Harder C.B."/>
            <person name="Miyauchi S."/>
            <person name="Viragh M."/>
            <person name="Kuo A."/>
            <person name="Thoen E."/>
            <person name="Andreopoulos B."/>
            <person name="Lu D."/>
            <person name="Skrede I."/>
            <person name="Drula E."/>
            <person name="Henrissat B."/>
            <person name="Morin E."/>
            <person name="Kohler A."/>
            <person name="Barry K."/>
            <person name="LaButti K."/>
            <person name="Morin E."/>
            <person name="Salamov A."/>
            <person name="Lipzen A."/>
            <person name="Mereny Z."/>
            <person name="Hegedus B."/>
            <person name="Baldrian P."/>
            <person name="Stursova M."/>
            <person name="Weitz H."/>
            <person name="Taylor A."/>
            <person name="Grigoriev I.V."/>
            <person name="Nagy L.G."/>
            <person name="Martin F."/>
            <person name="Kauserud H."/>
        </authorList>
    </citation>
    <scope>NUCLEOTIDE SEQUENCE</scope>
    <source>
        <strain evidence="1">CBHHK173m</strain>
    </source>
</reference>
<proteinExistence type="predicted"/>
<evidence type="ECO:0000313" key="2">
    <source>
        <dbReference type="Proteomes" id="UP001222325"/>
    </source>
</evidence>
<dbReference type="Proteomes" id="UP001222325">
    <property type="component" value="Unassembled WGS sequence"/>
</dbReference>
<keyword evidence="2" id="KW-1185">Reference proteome</keyword>
<sequence>MSAVHVLDAVELACSIASATPPPLPPYSSLCPDAPLSPTQLLAVVNGNSRFLRFVTLDKHFFEPRPVNLNNNAYVYARGETLPDYDFRGVIFGEISSLPFANSTHTSFSVVYPNWQNYGWQDNIFGAYFYSQTTPLDDIIRTHSELDRAAKKTPVVRSWILGHDLLIDINDHYPFPEYITASAGEMPGVVEGPHDPRTFPYQIGDTIVAEVSIHSYQSFQNDIHRRDYALVAHRMKLVKIQTAFPEPDPVRSLLLGTLPPSICSDPQRRS</sequence>
<name>A0AAD6UI95_9AGAR</name>
<gene>
    <name evidence="1" type="ORF">B0H15DRAFT_795560</name>
</gene>
<accession>A0AAD6UI95</accession>
<comment type="caution">
    <text evidence="1">The sequence shown here is derived from an EMBL/GenBank/DDBJ whole genome shotgun (WGS) entry which is preliminary data.</text>
</comment>
<evidence type="ECO:0000313" key="1">
    <source>
        <dbReference type="EMBL" id="KAJ7103450.1"/>
    </source>
</evidence>
<organism evidence="1 2">
    <name type="scientific">Mycena belliarum</name>
    <dbReference type="NCBI Taxonomy" id="1033014"/>
    <lineage>
        <taxon>Eukaryota</taxon>
        <taxon>Fungi</taxon>
        <taxon>Dikarya</taxon>
        <taxon>Basidiomycota</taxon>
        <taxon>Agaricomycotina</taxon>
        <taxon>Agaricomycetes</taxon>
        <taxon>Agaricomycetidae</taxon>
        <taxon>Agaricales</taxon>
        <taxon>Marasmiineae</taxon>
        <taxon>Mycenaceae</taxon>
        <taxon>Mycena</taxon>
    </lineage>
</organism>
<dbReference type="EMBL" id="JARJCN010000002">
    <property type="protein sequence ID" value="KAJ7103450.1"/>
    <property type="molecule type" value="Genomic_DNA"/>
</dbReference>